<evidence type="ECO:0000313" key="3">
    <source>
        <dbReference type="Proteomes" id="UP000594260"/>
    </source>
</evidence>
<dbReference type="Pfam" id="PF03644">
    <property type="entry name" value="Glyco_hydro_85"/>
    <property type="match status" value="1"/>
</dbReference>
<proteinExistence type="predicted"/>
<dbReference type="RefSeq" id="XP_022672745.1">
    <property type="nucleotide sequence ID" value="XM_022817010.1"/>
</dbReference>
<dbReference type="CTD" id="64772"/>
<dbReference type="Gene3D" id="3.20.20.80">
    <property type="entry name" value="Glycosidases"/>
    <property type="match status" value="1"/>
</dbReference>
<sequence>MIRCTGPPTDIVCIRYSGVITCRHLFLSRRQRKSHSIQYENSTVMSVNVLHGSTIKECRPLGDLKELFDFKSLCCRCTSNPLRSIHEKLPSRSRVLLCHDFKGGYLLDKHHFDDASEVTDLPNYCASLDYRFEYWDKIDVFVYFSHNLVTIPPCSWIKQAHANGVKILGTFIIEWKPKIVDELLAPNNLPRIIKGLVEVCLETNFDGWLFNIEVDINQKQVEPLIHLVREVREQLIQARPGSLVIWYDSVTTSGKITYHDELVKENKPFFDVCDGIFLNYGWTKDQVKRSEALAGDRANDVYVGVDVFGRKTPYEAGFNSPKVAQEILSSSSCSVAIFAPGWVLECNDVEEFTVNQKRFWDKMPALKESTSVEEKQRIL</sequence>
<dbReference type="InterPro" id="IPR032979">
    <property type="entry name" value="ENGase"/>
</dbReference>
<dbReference type="AlphaFoldDB" id="A0A7M7KZ42"/>
<dbReference type="InterPro" id="IPR005201">
    <property type="entry name" value="TIM_ENGase"/>
</dbReference>
<dbReference type="GeneID" id="111255245"/>
<feature type="domain" description="Cytosolic endo-beta-N-acetylglucosaminidase TIM barrel" evidence="1">
    <location>
        <begin position="129"/>
        <end position="364"/>
    </location>
</feature>
<dbReference type="PANTHER" id="PTHR13246:SF1">
    <property type="entry name" value="CYTOSOLIC ENDO-BETA-N-ACETYLGLUCOSAMINIDASE"/>
    <property type="match status" value="1"/>
</dbReference>
<protein>
    <recommendedName>
        <fullName evidence="1">Cytosolic endo-beta-N-acetylglucosaminidase TIM barrel domain-containing protein</fullName>
    </recommendedName>
</protein>
<dbReference type="Proteomes" id="UP000594260">
    <property type="component" value="Unplaced"/>
</dbReference>
<name>A0A7M7KZ42_VARDE</name>
<dbReference type="GO" id="GO:0033925">
    <property type="term" value="F:mannosyl-glycoprotein endo-beta-N-acetylglucosaminidase activity"/>
    <property type="evidence" value="ECO:0007669"/>
    <property type="project" value="UniProtKB-EC"/>
</dbReference>
<dbReference type="EnsemblMetazoa" id="XM_022817010">
    <property type="protein sequence ID" value="XP_022672745"/>
    <property type="gene ID" value="LOC111255245"/>
</dbReference>
<dbReference type="GO" id="GO:0005829">
    <property type="term" value="C:cytosol"/>
    <property type="evidence" value="ECO:0007669"/>
    <property type="project" value="UniProtKB-SubCell"/>
</dbReference>
<reference evidence="2" key="1">
    <citation type="submission" date="2021-01" db="UniProtKB">
        <authorList>
            <consortium name="EnsemblMetazoa"/>
        </authorList>
    </citation>
    <scope>IDENTIFICATION</scope>
</reference>
<organism evidence="2 3">
    <name type="scientific">Varroa destructor</name>
    <name type="common">Honeybee mite</name>
    <dbReference type="NCBI Taxonomy" id="109461"/>
    <lineage>
        <taxon>Eukaryota</taxon>
        <taxon>Metazoa</taxon>
        <taxon>Ecdysozoa</taxon>
        <taxon>Arthropoda</taxon>
        <taxon>Chelicerata</taxon>
        <taxon>Arachnida</taxon>
        <taxon>Acari</taxon>
        <taxon>Parasitiformes</taxon>
        <taxon>Mesostigmata</taxon>
        <taxon>Gamasina</taxon>
        <taxon>Dermanyssoidea</taxon>
        <taxon>Varroidae</taxon>
        <taxon>Varroa</taxon>
    </lineage>
</organism>
<evidence type="ECO:0000259" key="1">
    <source>
        <dbReference type="Pfam" id="PF03644"/>
    </source>
</evidence>
<dbReference type="PANTHER" id="PTHR13246">
    <property type="entry name" value="ENDO BETA N-ACETYLGLUCOSAMINIDASE"/>
    <property type="match status" value="1"/>
</dbReference>
<accession>A0A7M7KZ42</accession>
<evidence type="ECO:0000313" key="2">
    <source>
        <dbReference type="EnsemblMetazoa" id="XP_022672745"/>
    </source>
</evidence>
<keyword evidence="3" id="KW-1185">Reference proteome</keyword>